<evidence type="ECO:0000256" key="5">
    <source>
        <dbReference type="PROSITE-ProRule" id="PRU00339"/>
    </source>
</evidence>
<dbReference type="GO" id="GO:0030313">
    <property type="term" value="C:cell envelope"/>
    <property type="evidence" value="ECO:0007669"/>
    <property type="project" value="UniProtKB-SubCell"/>
</dbReference>
<dbReference type="AlphaFoldDB" id="A0A7D5VAC0"/>
<feature type="domain" description="Cytochrome c-type biogenesis protein H TPR" evidence="7">
    <location>
        <begin position="131"/>
        <end position="263"/>
    </location>
</feature>
<dbReference type="InterPro" id="IPR019734">
    <property type="entry name" value="TPR_rpt"/>
</dbReference>
<comment type="subcellular location">
    <subcellularLocation>
        <location evidence="1">Cell envelope</location>
    </subcellularLocation>
</comment>
<evidence type="ECO:0000256" key="2">
    <source>
        <dbReference type="ARBA" id="ARBA00022737"/>
    </source>
</evidence>
<keyword evidence="6" id="KW-1133">Transmembrane helix</keyword>
<sequence length="292" mass="31830">MNTFALWCAALIVLCLLVLLYPMFRRRNEQDDLRRARYQLHDSIVAELQADVATGRLSEAAYAASLAEAEARLIAEVGRANAQAPDAAQPTRSQKVTVALIAIGLPLLAGLMYLQLGNPAALNPMSRQAAQPAAMDAAKIEGMVKSLEAKMALEPDNAEGWLMLARSYRTLTRYDEAVKAYEKAWPLVQKDPGEMARFAGSLAARDNSFAGRPTQLLAKALELNASEPDALMLAGSAALQRGDFDATITWWNKLLALLEPGSEDEKWLAEEIRMVKEDAQKAASKPASVHQP</sequence>
<accession>A0A7D5VAC0</accession>
<keyword evidence="3" id="KW-0201">Cytochrome c-type biogenesis</keyword>
<dbReference type="Proteomes" id="UP000510822">
    <property type="component" value="Chromosome"/>
</dbReference>
<dbReference type="RefSeq" id="WP_180306234.1">
    <property type="nucleotide sequence ID" value="NZ_CP058952.1"/>
</dbReference>
<dbReference type="Pfam" id="PF23914">
    <property type="entry name" value="TPR_CcmH_CycH"/>
    <property type="match status" value="1"/>
</dbReference>
<dbReference type="KEGG" id="cfon:HZU75_11785"/>
<evidence type="ECO:0000313" key="9">
    <source>
        <dbReference type="Proteomes" id="UP000510822"/>
    </source>
</evidence>
<feature type="transmembrane region" description="Helical" evidence="6">
    <location>
        <begin position="6"/>
        <end position="24"/>
    </location>
</feature>
<keyword evidence="9" id="KW-1185">Reference proteome</keyword>
<dbReference type="InterPro" id="IPR017560">
    <property type="entry name" value="Cyt_c_biogenesis_CcmI"/>
</dbReference>
<keyword evidence="2" id="KW-0677">Repeat</keyword>
<keyword evidence="4 5" id="KW-0802">TPR repeat</keyword>
<dbReference type="SMART" id="SM00028">
    <property type="entry name" value="TPR"/>
    <property type="match status" value="2"/>
</dbReference>
<dbReference type="PANTHER" id="PTHR47870:SF4">
    <property type="entry name" value="CYTOCHROME C-TYPE BIOGENESIS PROTEIN CYCH"/>
    <property type="match status" value="1"/>
</dbReference>
<proteinExistence type="predicted"/>
<name>A0A7D5VAC0_9NEIS</name>
<dbReference type="InterPro" id="IPR011990">
    <property type="entry name" value="TPR-like_helical_dom_sf"/>
</dbReference>
<evidence type="ECO:0000256" key="1">
    <source>
        <dbReference type="ARBA" id="ARBA00004196"/>
    </source>
</evidence>
<dbReference type="EMBL" id="CP058952">
    <property type="protein sequence ID" value="QLI82151.1"/>
    <property type="molecule type" value="Genomic_DNA"/>
</dbReference>
<dbReference type="PROSITE" id="PS50005">
    <property type="entry name" value="TPR"/>
    <property type="match status" value="1"/>
</dbReference>
<keyword evidence="6" id="KW-0812">Transmembrane</keyword>
<dbReference type="SUPFAM" id="SSF48452">
    <property type="entry name" value="TPR-like"/>
    <property type="match status" value="1"/>
</dbReference>
<organism evidence="8 9">
    <name type="scientific">Chitinibacter fontanus</name>
    <dbReference type="NCBI Taxonomy" id="1737446"/>
    <lineage>
        <taxon>Bacteria</taxon>
        <taxon>Pseudomonadati</taxon>
        <taxon>Pseudomonadota</taxon>
        <taxon>Betaproteobacteria</taxon>
        <taxon>Neisseriales</taxon>
        <taxon>Chitinibacteraceae</taxon>
        <taxon>Chitinibacter</taxon>
    </lineage>
</organism>
<dbReference type="InterPro" id="IPR056413">
    <property type="entry name" value="TPR_CcmH_CycH"/>
</dbReference>
<feature type="transmembrane region" description="Helical" evidence="6">
    <location>
        <begin position="96"/>
        <end position="116"/>
    </location>
</feature>
<feature type="repeat" description="TPR" evidence="5">
    <location>
        <begin position="158"/>
        <end position="191"/>
    </location>
</feature>
<keyword evidence="6" id="KW-0472">Membrane</keyword>
<dbReference type="Gene3D" id="1.25.40.10">
    <property type="entry name" value="Tetratricopeptide repeat domain"/>
    <property type="match status" value="1"/>
</dbReference>
<gene>
    <name evidence="8" type="primary">ccmI</name>
    <name evidence="8" type="ORF">HZU75_11785</name>
</gene>
<dbReference type="NCBIfam" id="TIGR03142">
    <property type="entry name" value="cytochro_ccmI"/>
    <property type="match status" value="1"/>
</dbReference>
<evidence type="ECO:0000256" key="4">
    <source>
        <dbReference type="ARBA" id="ARBA00022803"/>
    </source>
</evidence>
<dbReference type="InterPro" id="IPR051263">
    <property type="entry name" value="C-type_cytochrome_biogenesis"/>
</dbReference>
<dbReference type="GO" id="GO:0017004">
    <property type="term" value="P:cytochrome complex assembly"/>
    <property type="evidence" value="ECO:0007669"/>
    <property type="project" value="UniProtKB-KW"/>
</dbReference>
<protein>
    <submittedName>
        <fullName evidence="8">C-type cytochrome biogenesis protein CcmI</fullName>
    </submittedName>
</protein>
<dbReference type="PANTHER" id="PTHR47870">
    <property type="entry name" value="CYTOCHROME C-TYPE BIOGENESIS PROTEIN CCMH"/>
    <property type="match status" value="1"/>
</dbReference>
<evidence type="ECO:0000256" key="6">
    <source>
        <dbReference type="SAM" id="Phobius"/>
    </source>
</evidence>
<reference evidence="8 9" key="1">
    <citation type="journal article" date="2016" name="Int. J. Syst. Evol. Microbiol.">
        <title>Chitinibacter fontanus sp. nov., isolated from a spring.</title>
        <authorList>
            <person name="Sheu S.Y."/>
            <person name="Li Y.S."/>
            <person name="Young C.C."/>
            <person name="Chen W.M."/>
        </authorList>
    </citation>
    <scope>NUCLEOTIDE SEQUENCE [LARGE SCALE GENOMIC DNA]</scope>
    <source>
        <strain evidence="8 9">STM-7</strain>
    </source>
</reference>
<evidence type="ECO:0000259" key="7">
    <source>
        <dbReference type="Pfam" id="PF23914"/>
    </source>
</evidence>
<evidence type="ECO:0000313" key="8">
    <source>
        <dbReference type="EMBL" id="QLI82151.1"/>
    </source>
</evidence>
<evidence type="ECO:0000256" key="3">
    <source>
        <dbReference type="ARBA" id="ARBA00022748"/>
    </source>
</evidence>
<dbReference type="GO" id="GO:0005886">
    <property type="term" value="C:plasma membrane"/>
    <property type="evidence" value="ECO:0007669"/>
    <property type="project" value="TreeGrafter"/>
</dbReference>